<dbReference type="InterPro" id="IPR036413">
    <property type="entry name" value="YaeB-like_sf"/>
</dbReference>
<dbReference type="Proteomes" id="UP000001514">
    <property type="component" value="Unassembled WGS sequence"/>
</dbReference>
<dbReference type="CDD" id="cd09281">
    <property type="entry name" value="UPF0066"/>
    <property type="match status" value="1"/>
</dbReference>
<dbReference type="InParanoid" id="D8QXW5"/>
<dbReference type="PANTHER" id="PTHR12818:SF0">
    <property type="entry name" value="TRNA (ADENINE(37)-N6)-METHYLTRANSFERASE"/>
    <property type="match status" value="1"/>
</dbReference>
<proteinExistence type="inferred from homology"/>
<evidence type="ECO:0000313" key="5">
    <source>
        <dbReference type="Proteomes" id="UP000001514"/>
    </source>
</evidence>
<dbReference type="InterPro" id="IPR023370">
    <property type="entry name" value="TrmO-like_N"/>
</dbReference>
<dbReference type="AlphaFoldDB" id="D8QXW5"/>
<dbReference type="Gene3D" id="2.40.30.70">
    <property type="entry name" value="YaeB-like"/>
    <property type="match status" value="1"/>
</dbReference>
<accession>D8QXW5</accession>
<dbReference type="FunCoup" id="D8QXW5">
    <property type="interactions" value="30"/>
</dbReference>
<feature type="domain" description="TsaA-like" evidence="3">
    <location>
        <begin position="83"/>
        <end position="228"/>
    </location>
</feature>
<dbReference type="KEGG" id="smo:SELMODRAFT_270356"/>
<dbReference type="SUPFAM" id="SSF118196">
    <property type="entry name" value="YaeB-like"/>
    <property type="match status" value="1"/>
</dbReference>
<protein>
    <recommendedName>
        <fullName evidence="3">TsaA-like domain-containing protein</fullName>
    </recommendedName>
</protein>
<dbReference type="PROSITE" id="PS51668">
    <property type="entry name" value="TSAA_2"/>
    <property type="match status" value="1"/>
</dbReference>
<dbReference type="OMA" id="LIFIFHE"/>
<dbReference type="Pfam" id="PF01980">
    <property type="entry name" value="TrmO_N"/>
    <property type="match status" value="1"/>
</dbReference>
<dbReference type="OrthoDB" id="4882at2759"/>
<dbReference type="Gramene" id="EFJ35499">
    <property type="protein sequence ID" value="EFJ35499"/>
    <property type="gene ID" value="SELMODRAFT_270356"/>
</dbReference>
<dbReference type="InterPro" id="IPR040372">
    <property type="entry name" value="YaeB-like"/>
</dbReference>
<name>D8QXW5_SELML</name>
<dbReference type="STRING" id="88036.D8QXW5"/>
<dbReference type="HOGENOM" id="CLU_013458_0_1_1"/>
<comment type="similarity">
    <text evidence="2">Belongs to the tRNA methyltransferase O family.</text>
</comment>
<dbReference type="eggNOG" id="KOG2942">
    <property type="taxonomic scope" value="Eukaryota"/>
</dbReference>
<evidence type="ECO:0000259" key="3">
    <source>
        <dbReference type="PROSITE" id="PS51668"/>
    </source>
</evidence>
<evidence type="ECO:0000256" key="1">
    <source>
        <dbReference type="ARBA" id="ARBA00022691"/>
    </source>
</evidence>
<dbReference type="FunFam" id="2.40.30.70:FF:000003">
    <property type="entry name" value="tRNA (Adenine(37)-N6)-methyltransferase isoform A"/>
    <property type="match status" value="1"/>
</dbReference>
<organism evidence="5">
    <name type="scientific">Selaginella moellendorffii</name>
    <name type="common">Spikemoss</name>
    <dbReference type="NCBI Taxonomy" id="88036"/>
    <lineage>
        <taxon>Eukaryota</taxon>
        <taxon>Viridiplantae</taxon>
        <taxon>Streptophyta</taxon>
        <taxon>Embryophyta</taxon>
        <taxon>Tracheophyta</taxon>
        <taxon>Lycopodiopsida</taxon>
        <taxon>Selaginellales</taxon>
        <taxon>Selaginellaceae</taxon>
        <taxon>Selaginella</taxon>
    </lineage>
</organism>
<evidence type="ECO:0000313" key="4">
    <source>
        <dbReference type="EMBL" id="EFJ35499.1"/>
    </source>
</evidence>
<keyword evidence="1" id="KW-0949">S-adenosyl-L-methionine</keyword>
<dbReference type="NCBIfam" id="TIGR00104">
    <property type="entry name" value="tRNA_TsaA"/>
    <property type="match status" value="1"/>
</dbReference>
<dbReference type="InterPro" id="IPR036414">
    <property type="entry name" value="YaeB_N_sf"/>
</dbReference>
<evidence type="ECO:0000256" key="2">
    <source>
        <dbReference type="ARBA" id="ARBA00033753"/>
    </source>
</evidence>
<gene>
    <name evidence="4" type="ORF">SELMODRAFT_270356</name>
</gene>
<reference evidence="4 5" key="1">
    <citation type="journal article" date="2011" name="Science">
        <title>The Selaginella genome identifies genetic changes associated with the evolution of vascular plants.</title>
        <authorList>
            <person name="Banks J.A."/>
            <person name="Nishiyama T."/>
            <person name="Hasebe M."/>
            <person name="Bowman J.L."/>
            <person name="Gribskov M."/>
            <person name="dePamphilis C."/>
            <person name="Albert V.A."/>
            <person name="Aono N."/>
            <person name="Aoyama T."/>
            <person name="Ambrose B.A."/>
            <person name="Ashton N.W."/>
            <person name="Axtell M.J."/>
            <person name="Barker E."/>
            <person name="Barker M.S."/>
            <person name="Bennetzen J.L."/>
            <person name="Bonawitz N.D."/>
            <person name="Chapple C."/>
            <person name="Cheng C."/>
            <person name="Correa L.G."/>
            <person name="Dacre M."/>
            <person name="DeBarry J."/>
            <person name="Dreyer I."/>
            <person name="Elias M."/>
            <person name="Engstrom E.M."/>
            <person name="Estelle M."/>
            <person name="Feng L."/>
            <person name="Finet C."/>
            <person name="Floyd S.K."/>
            <person name="Frommer W.B."/>
            <person name="Fujita T."/>
            <person name="Gramzow L."/>
            <person name="Gutensohn M."/>
            <person name="Harholt J."/>
            <person name="Hattori M."/>
            <person name="Heyl A."/>
            <person name="Hirai T."/>
            <person name="Hiwatashi Y."/>
            <person name="Ishikawa M."/>
            <person name="Iwata M."/>
            <person name="Karol K.G."/>
            <person name="Koehler B."/>
            <person name="Kolukisaoglu U."/>
            <person name="Kubo M."/>
            <person name="Kurata T."/>
            <person name="Lalonde S."/>
            <person name="Li K."/>
            <person name="Li Y."/>
            <person name="Litt A."/>
            <person name="Lyons E."/>
            <person name="Manning G."/>
            <person name="Maruyama T."/>
            <person name="Michael T.P."/>
            <person name="Mikami K."/>
            <person name="Miyazaki S."/>
            <person name="Morinaga S."/>
            <person name="Murata T."/>
            <person name="Mueller-Roeber B."/>
            <person name="Nelson D.R."/>
            <person name="Obara M."/>
            <person name="Oguri Y."/>
            <person name="Olmstead R.G."/>
            <person name="Onodera N."/>
            <person name="Petersen B.L."/>
            <person name="Pils B."/>
            <person name="Prigge M."/>
            <person name="Rensing S.A."/>
            <person name="Riano-Pachon D.M."/>
            <person name="Roberts A.W."/>
            <person name="Sato Y."/>
            <person name="Scheller H.V."/>
            <person name="Schulz B."/>
            <person name="Schulz C."/>
            <person name="Shakirov E.V."/>
            <person name="Shibagaki N."/>
            <person name="Shinohara N."/>
            <person name="Shippen D.E."/>
            <person name="Soerensen I."/>
            <person name="Sotooka R."/>
            <person name="Sugimoto N."/>
            <person name="Sugita M."/>
            <person name="Sumikawa N."/>
            <person name="Tanurdzic M."/>
            <person name="Theissen G."/>
            <person name="Ulvskov P."/>
            <person name="Wakazuki S."/>
            <person name="Weng J.K."/>
            <person name="Willats W.W."/>
            <person name="Wipf D."/>
            <person name="Wolf P.G."/>
            <person name="Yang L."/>
            <person name="Zimmer A.D."/>
            <person name="Zhu Q."/>
            <person name="Mitros T."/>
            <person name="Hellsten U."/>
            <person name="Loque D."/>
            <person name="Otillar R."/>
            <person name="Salamov A."/>
            <person name="Schmutz J."/>
            <person name="Shapiro H."/>
            <person name="Lindquist E."/>
            <person name="Lucas S."/>
            <person name="Rokhsar D."/>
            <person name="Grigoriev I.V."/>
        </authorList>
    </citation>
    <scope>NUCLEOTIDE SEQUENCE [LARGE SCALE GENOMIC DNA]</scope>
</reference>
<dbReference type="PANTHER" id="PTHR12818">
    <property type="entry name" value="TRNA (ADENINE(37)-N6)-METHYLTRANSFERASE"/>
    <property type="match status" value="1"/>
</dbReference>
<keyword evidence="5" id="KW-1185">Reference proteome</keyword>
<dbReference type="EMBL" id="GL377568">
    <property type="protein sequence ID" value="EFJ35499.1"/>
    <property type="molecule type" value="Genomic_DNA"/>
</dbReference>
<sequence>MMRWAIAVVSVSTATALLIQVWRLTRKCVKLELKLVESDDALQISQKQRAEERTGRIRAQRDLRKNLMQCNVIGKTPTSSFPMTPIGYMRSCYSTRNGTPRQPLLVTLAKSRLVLSSGVPAAALDGIEQYSHCWLIYVFHENTDLHNLWELSSHRDFKAKVRVPRLNGAKLGVFATRTPHRPCPIGLTVAKVERLEHGILMLSGADLVDGTPVLDIKPYLPYCDSVREASAPTWVNAGGEDDPLAVASVTFTEASLNGLDECWNKMERFSLYSSSRELHDFIAQVLSCDIRSLSQRQRPHDGVVSEIAQPLYGDSSELHNGGGDEKLVLYNVILEGLKISYTVDADCKVVVRSVQASSHLLENPLWPAAKST</sequence>